<dbReference type="AlphaFoldDB" id="A0A699XYX2"/>
<proteinExistence type="predicted"/>
<dbReference type="Gene3D" id="3.10.450.50">
    <property type="match status" value="1"/>
</dbReference>
<feature type="non-terminal residue" evidence="1">
    <location>
        <position position="76"/>
    </location>
</feature>
<comment type="caution">
    <text evidence="1">The sequence shown here is derived from an EMBL/GenBank/DDBJ whole genome shotgun (WGS) entry which is preliminary data.</text>
</comment>
<evidence type="ECO:0000313" key="1">
    <source>
        <dbReference type="EMBL" id="GFD60904.1"/>
    </source>
</evidence>
<gene>
    <name evidence="1" type="ORF">Tci_932873</name>
</gene>
<accession>A0A699XYX2</accession>
<dbReference type="EMBL" id="BKCJ011884271">
    <property type="protein sequence ID" value="GFD60904.1"/>
    <property type="molecule type" value="Genomic_DNA"/>
</dbReference>
<sequence length="76" mass="8272">MYCHVGAFYPPDGIDHGSNKEGDDDNLLTLVLVKKQGNWLLTAAQNTVVRASAQPNNPVGKVSLPEPFDPVKLVDR</sequence>
<name>A0A699XYX2_TANCI</name>
<protein>
    <submittedName>
        <fullName evidence="1">Uncharacterized protein</fullName>
    </submittedName>
</protein>
<reference evidence="1" key="1">
    <citation type="journal article" date="2019" name="Sci. Rep.">
        <title>Draft genome of Tanacetum cinerariifolium, the natural source of mosquito coil.</title>
        <authorList>
            <person name="Yamashiro T."/>
            <person name="Shiraishi A."/>
            <person name="Satake H."/>
            <person name="Nakayama K."/>
        </authorList>
    </citation>
    <scope>NUCLEOTIDE SEQUENCE</scope>
</reference>
<organism evidence="1">
    <name type="scientific">Tanacetum cinerariifolium</name>
    <name type="common">Dalmatian daisy</name>
    <name type="synonym">Chrysanthemum cinerariifolium</name>
    <dbReference type="NCBI Taxonomy" id="118510"/>
    <lineage>
        <taxon>Eukaryota</taxon>
        <taxon>Viridiplantae</taxon>
        <taxon>Streptophyta</taxon>
        <taxon>Embryophyta</taxon>
        <taxon>Tracheophyta</taxon>
        <taxon>Spermatophyta</taxon>
        <taxon>Magnoliopsida</taxon>
        <taxon>eudicotyledons</taxon>
        <taxon>Gunneridae</taxon>
        <taxon>Pentapetalae</taxon>
        <taxon>asterids</taxon>
        <taxon>campanulids</taxon>
        <taxon>Asterales</taxon>
        <taxon>Asteraceae</taxon>
        <taxon>Asteroideae</taxon>
        <taxon>Anthemideae</taxon>
        <taxon>Anthemidinae</taxon>
        <taxon>Tanacetum</taxon>
    </lineage>
</organism>